<dbReference type="EMBL" id="CAJNOQ010013083">
    <property type="protein sequence ID" value="CAF1314146.1"/>
    <property type="molecule type" value="Genomic_DNA"/>
</dbReference>
<dbReference type="AlphaFoldDB" id="A0A815F3H5"/>
<evidence type="ECO:0000313" key="1">
    <source>
        <dbReference type="EMBL" id="CAF1314146.1"/>
    </source>
</evidence>
<proteinExistence type="predicted"/>
<keyword evidence="3" id="KW-1185">Reference proteome</keyword>
<name>A0A815F3H5_9BILA</name>
<gene>
    <name evidence="1" type="ORF">GPM918_LOCUS29143</name>
    <name evidence="2" type="ORF">SRO942_LOCUS29703</name>
</gene>
<protein>
    <submittedName>
        <fullName evidence="1">Uncharacterized protein</fullName>
    </submittedName>
</protein>
<reference evidence="1" key="1">
    <citation type="submission" date="2021-02" db="EMBL/GenBank/DDBJ databases">
        <authorList>
            <person name="Nowell W R."/>
        </authorList>
    </citation>
    <scope>NUCLEOTIDE SEQUENCE</scope>
</reference>
<accession>A0A815F3H5</accession>
<evidence type="ECO:0000313" key="2">
    <source>
        <dbReference type="EMBL" id="CAF4154444.1"/>
    </source>
</evidence>
<evidence type="ECO:0000313" key="3">
    <source>
        <dbReference type="Proteomes" id="UP000663829"/>
    </source>
</evidence>
<dbReference type="Proteomes" id="UP000663829">
    <property type="component" value="Unassembled WGS sequence"/>
</dbReference>
<feature type="non-terminal residue" evidence="1">
    <location>
        <position position="1"/>
    </location>
</feature>
<dbReference type="EMBL" id="CAJOBC010044133">
    <property type="protein sequence ID" value="CAF4154444.1"/>
    <property type="molecule type" value="Genomic_DNA"/>
</dbReference>
<organism evidence="1 3">
    <name type="scientific">Didymodactylos carnosus</name>
    <dbReference type="NCBI Taxonomy" id="1234261"/>
    <lineage>
        <taxon>Eukaryota</taxon>
        <taxon>Metazoa</taxon>
        <taxon>Spiralia</taxon>
        <taxon>Gnathifera</taxon>
        <taxon>Rotifera</taxon>
        <taxon>Eurotatoria</taxon>
        <taxon>Bdelloidea</taxon>
        <taxon>Philodinida</taxon>
        <taxon>Philodinidae</taxon>
        <taxon>Didymodactylos</taxon>
    </lineage>
</organism>
<comment type="caution">
    <text evidence="1">The sequence shown here is derived from an EMBL/GenBank/DDBJ whole genome shotgun (WGS) entry which is preliminary data.</text>
</comment>
<dbReference type="Gene3D" id="2.60.60.20">
    <property type="entry name" value="PLAT/LH2 domain"/>
    <property type="match status" value="1"/>
</dbReference>
<sequence>WIMLGLKRVKISTAEFPVIRDPRNTGTSDPEKMTIILHGEYDEYKLELHDPCSAKENEEEITFKFKTVHLGELRKISVDRNREWYLERIIIDDPKSEKSFSLVTVMVRSATKQNGYYFQLHHGQIETCASSQHRRIPNLETTINKRMIREITAIGQLVLSKTLKGGRLPTALVSGKLPCS</sequence>
<dbReference type="Proteomes" id="UP000681722">
    <property type="component" value="Unassembled WGS sequence"/>
</dbReference>